<name>A0ACC4D9M5_PURLI</name>
<protein>
    <submittedName>
        <fullName evidence="1">Uncharacterized protein</fullName>
    </submittedName>
</protein>
<gene>
    <name evidence="1" type="ORF">ACCO45_012800</name>
</gene>
<dbReference type="Proteomes" id="UP001638806">
    <property type="component" value="Unassembled WGS sequence"/>
</dbReference>
<sequence length="313" mass="32540">MYPLVAFALLVLVGLGHSSILTRIPAGTGPASSIDKTNNGGTNSKNDANRGGANRSGGQNCLREDLIQSASGLTGQETGTQGIKPGQAKSGTDENNFINFCKGQELTNGEQITCGSCNGVPMGRIPATSNMISAIITHPQPGDIMTSDTTFNVSVQTAHLVAGNFVNPTTNYYSAPQDLDNNGDVIDHFHVTIQDIRSMKSTTPPNPTKFAFFKGIDDAGNGQGLLQAVVQGGLPPGAYRACTMIAAENHQPVAMPVAQRGAQDDCTKFEVATKAGGGPFNSGKRKDGDMTKNQDQEGFVKGAGGKPSKGNSP</sequence>
<evidence type="ECO:0000313" key="1">
    <source>
        <dbReference type="EMBL" id="KAL3952857.1"/>
    </source>
</evidence>
<evidence type="ECO:0000313" key="2">
    <source>
        <dbReference type="Proteomes" id="UP001638806"/>
    </source>
</evidence>
<dbReference type="EMBL" id="JBGNUJ010000012">
    <property type="protein sequence ID" value="KAL3952857.1"/>
    <property type="molecule type" value="Genomic_DNA"/>
</dbReference>
<accession>A0ACC4D9M5</accession>
<comment type="caution">
    <text evidence="1">The sequence shown here is derived from an EMBL/GenBank/DDBJ whole genome shotgun (WGS) entry which is preliminary data.</text>
</comment>
<keyword evidence="2" id="KW-1185">Reference proteome</keyword>
<proteinExistence type="predicted"/>
<reference evidence="1" key="1">
    <citation type="submission" date="2024-12" db="EMBL/GenBank/DDBJ databases">
        <title>Comparative genomics and development of molecular markers within Purpureocillium lilacinum and among Purpureocillium species.</title>
        <authorList>
            <person name="Yeh Z.-Y."/>
            <person name="Ni N.-T."/>
            <person name="Lo P.-H."/>
            <person name="Mushyakhwo K."/>
            <person name="Lin C.-F."/>
            <person name="Nai Y.-S."/>
        </authorList>
    </citation>
    <scope>NUCLEOTIDE SEQUENCE</scope>
    <source>
        <strain evidence="1">NCHU-NPUST-175</strain>
    </source>
</reference>
<organism evidence="1 2">
    <name type="scientific">Purpureocillium lilacinum</name>
    <name type="common">Paecilomyces lilacinus</name>
    <dbReference type="NCBI Taxonomy" id="33203"/>
    <lineage>
        <taxon>Eukaryota</taxon>
        <taxon>Fungi</taxon>
        <taxon>Dikarya</taxon>
        <taxon>Ascomycota</taxon>
        <taxon>Pezizomycotina</taxon>
        <taxon>Sordariomycetes</taxon>
        <taxon>Hypocreomycetidae</taxon>
        <taxon>Hypocreales</taxon>
        <taxon>Ophiocordycipitaceae</taxon>
        <taxon>Purpureocillium</taxon>
    </lineage>
</organism>